<keyword evidence="15" id="KW-1185">Reference proteome</keyword>
<evidence type="ECO:0000256" key="12">
    <source>
        <dbReference type="SAM" id="Phobius"/>
    </source>
</evidence>
<evidence type="ECO:0000256" key="7">
    <source>
        <dbReference type="ARBA" id="ARBA00022982"/>
    </source>
</evidence>
<comment type="subcellular location">
    <subcellularLocation>
        <location evidence="1">Cell membrane</location>
        <topology evidence="1">Multi-pass membrane protein</topology>
    </subcellularLocation>
</comment>
<feature type="transmembrane region" description="Helical" evidence="12">
    <location>
        <begin position="12"/>
        <end position="32"/>
    </location>
</feature>
<evidence type="ECO:0000256" key="11">
    <source>
        <dbReference type="ARBA" id="ARBA00037975"/>
    </source>
</evidence>
<dbReference type="EMBL" id="CAJVAF010000307">
    <property type="protein sequence ID" value="CAG7594729.1"/>
    <property type="molecule type" value="Genomic_DNA"/>
</dbReference>
<comment type="similarity">
    <text evidence="11">Belongs to the cytochrome b561 family.</text>
</comment>
<evidence type="ECO:0000256" key="10">
    <source>
        <dbReference type="ARBA" id="ARBA00023136"/>
    </source>
</evidence>
<evidence type="ECO:0000256" key="4">
    <source>
        <dbReference type="ARBA" id="ARBA00022617"/>
    </source>
</evidence>
<dbReference type="GO" id="GO:0005886">
    <property type="term" value="C:plasma membrane"/>
    <property type="evidence" value="ECO:0007669"/>
    <property type="project" value="UniProtKB-SubCell"/>
</dbReference>
<dbReference type="PANTHER" id="PTHR30529">
    <property type="entry name" value="CYTOCHROME B561"/>
    <property type="match status" value="1"/>
</dbReference>
<comment type="caution">
    <text evidence="14">The sequence shown here is derived from an EMBL/GenBank/DDBJ whole genome shotgun (WGS) entry which is preliminary data.</text>
</comment>
<keyword evidence="7" id="KW-0249">Electron transport</keyword>
<dbReference type="SUPFAM" id="SSF81342">
    <property type="entry name" value="Transmembrane di-heme cytochromes"/>
    <property type="match status" value="1"/>
</dbReference>
<feature type="domain" description="Cytochrome b561 bacterial/Ni-hydrogenase" evidence="13">
    <location>
        <begin position="7"/>
        <end position="131"/>
    </location>
</feature>
<gene>
    <name evidence="14" type="ORF">MHYMCMPASI_00797</name>
</gene>
<evidence type="ECO:0000313" key="14">
    <source>
        <dbReference type="EMBL" id="CAG7594729.1"/>
    </source>
</evidence>
<evidence type="ECO:0000256" key="6">
    <source>
        <dbReference type="ARBA" id="ARBA00022723"/>
    </source>
</evidence>
<dbReference type="InterPro" id="IPR052168">
    <property type="entry name" value="Cytochrome_b561_oxidase"/>
</dbReference>
<evidence type="ECO:0000256" key="8">
    <source>
        <dbReference type="ARBA" id="ARBA00022989"/>
    </source>
</evidence>
<evidence type="ECO:0000259" key="13">
    <source>
        <dbReference type="Pfam" id="PF01292"/>
    </source>
</evidence>
<evidence type="ECO:0000256" key="9">
    <source>
        <dbReference type="ARBA" id="ARBA00023004"/>
    </source>
</evidence>
<evidence type="ECO:0000313" key="15">
    <source>
        <dbReference type="Proteomes" id="UP000837675"/>
    </source>
</evidence>
<keyword evidence="10 12" id="KW-0472">Membrane</keyword>
<keyword evidence="2" id="KW-0813">Transport</keyword>
<evidence type="ECO:0000256" key="2">
    <source>
        <dbReference type="ARBA" id="ARBA00022448"/>
    </source>
</evidence>
<proteinExistence type="inferred from homology"/>
<dbReference type="AlphaFoldDB" id="A0A8S4C1L5"/>
<dbReference type="Proteomes" id="UP000837675">
    <property type="component" value="Unassembled WGS sequence"/>
</dbReference>
<feature type="transmembrane region" description="Helical" evidence="12">
    <location>
        <begin position="106"/>
        <end position="127"/>
    </location>
</feature>
<evidence type="ECO:0000256" key="1">
    <source>
        <dbReference type="ARBA" id="ARBA00004651"/>
    </source>
</evidence>
<dbReference type="GO" id="GO:0009055">
    <property type="term" value="F:electron transfer activity"/>
    <property type="evidence" value="ECO:0007669"/>
    <property type="project" value="InterPro"/>
</dbReference>
<evidence type="ECO:0000256" key="5">
    <source>
        <dbReference type="ARBA" id="ARBA00022692"/>
    </source>
</evidence>
<keyword evidence="8 12" id="KW-1133">Transmembrane helix</keyword>
<accession>A0A8S4C1L5</accession>
<dbReference type="InterPro" id="IPR016174">
    <property type="entry name" value="Di-haem_cyt_TM"/>
</dbReference>
<protein>
    <submittedName>
        <fullName evidence="14">Cytochrome b561</fullName>
    </submittedName>
</protein>
<reference evidence="14" key="1">
    <citation type="submission" date="2021-06" db="EMBL/GenBank/DDBJ databases">
        <authorList>
            <person name="Nardi T."/>
            <person name="Nardi T."/>
        </authorList>
    </citation>
    <scope>NUCLEOTIDE SEQUENCE</scope>
</reference>
<keyword evidence="5 12" id="KW-0812">Transmembrane</keyword>
<dbReference type="GO" id="GO:0022904">
    <property type="term" value="P:respiratory electron transport chain"/>
    <property type="evidence" value="ECO:0007669"/>
    <property type="project" value="InterPro"/>
</dbReference>
<keyword evidence="4" id="KW-0349">Heme</keyword>
<keyword evidence="3" id="KW-1003">Cell membrane</keyword>
<dbReference type="GO" id="GO:0046872">
    <property type="term" value="F:metal ion binding"/>
    <property type="evidence" value="ECO:0007669"/>
    <property type="project" value="UniProtKB-KW"/>
</dbReference>
<keyword evidence="6" id="KW-0479">Metal-binding</keyword>
<evidence type="ECO:0000256" key="3">
    <source>
        <dbReference type="ARBA" id="ARBA00022475"/>
    </source>
</evidence>
<feature type="transmembrane region" description="Helical" evidence="12">
    <location>
        <begin position="52"/>
        <end position="71"/>
    </location>
</feature>
<dbReference type="PANTHER" id="PTHR30529:SF1">
    <property type="entry name" value="CYTOCHROME B561 HOMOLOG 2"/>
    <property type="match status" value="1"/>
</dbReference>
<organism evidence="14 15">
    <name type="scientific">Hyalomma marginatum</name>
    <dbReference type="NCBI Taxonomy" id="34627"/>
    <lineage>
        <taxon>Eukaryota</taxon>
        <taxon>Metazoa</taxon>
        <taxon>Ecdysozoa</taxon>
        <taxon>Arthropoda</taxon>
        <taxon>Chelicerata</taxon>
        <taxon>Arachnida</taxon>
        <taxon>Acari</taxon>
        <taxon>Parasitiformes</taxon>
        <taxon>Ixodida</taxon>
        <taxon>Ixodoidea</taxon>
        <taxon>Ixodidae</taxon>
        <taxon>Hyalomminae</taxon>
        <taxon>Hyalomma</taxon>
    </lineage>
</organism>
<dbReference type="InterPro" id="IPR011577">
    <property type="entry name" value="Cyt_b561_bac/Ni-Hgenase"/>
</dbReference>
<dbReference type="Pfam" id="PF01292">
    <property type="entry name" value="Ni_hydr_CYTB"/>
    <property type="match status" value="1"/>
</dbReference>
<dbReference type="GO" id="GO:0020037">
    <property type="term" value="F:heme binding"/>
    <property type="evidence" value="ECO:0007669"/>
    <property type="project" value="TreeGrafter"/>
</dbReference>
<keyword evidence="9" id="KW-0408">Iron</keyword>
<sequence length="133" mass="14918">MSGFTVPFKFSVYGLHKSIGVLIFLFLVIRIFNRFNSKIPELPTAINKFERIAAKIAVFFLYLGIITMPVSGYLMSVYYDYKVLFFGLGLPMLVEKNPEIANILSSIHSATAIILSSLIIGHVLLTFQHNLTA</sequence>
<name>A0A8S4C1L5_9ACAR</name>